<proteinExistence type="predicted"/>
<comment type="caution">
    <text evidence="2">The sequence shown here is derived from an EMBL/GenBank/DDBJ whole genome shotgun (WGS) entry which is preliminary data.</text>
</comment>
<dbReference type="Proteomes" id="UP001596408">
    <property type="component" value="Unassembled WGS sequence"/>
</dbReference>
<accession>A0ABD5TZN8</accession>
<evidence type="ECO:0000313" key="3">
    <source>
        <dbReference type="Proteomes" id="UP001596408"/>
    </source>
</evidence>
<sequence length="431" mass="49374">MSDWRTGAKALAVAAALAALEVVSYRTLKRYGSGLNSIPTVVMEEFPDVDRELLGKFTSFDPELGWSPQPNTTKQKDTGEHLPGEEVRTVVTYSTDEYGSRVCPARDRREEDVRVSTYGDSYCFCREVDDDETFQNHLAEKIDAHVGNYGGGNYGLDQGLLRLKRRYPEDPTDYVFMVVTASSIARILSVWKHYQEFGNVLAVKPRYVLEDGELRLVESPIREREDLLHLEDYAEFLRSHDYHYEHWFKPHLVEFPYAPALFGDSRHLRYALYAALRDVEREYGVSVPGVDPGEGLTRTTVELEQPRVKYHEALFDEKEDLFSAIVGEFVEYAEEREFTPVFVMVQQLRYAAYEEDHGPIYGDLLDRLDERYPALETVDVARHLSADGDVESLYVERGEGGHYSPETNERIAEVLLDEVLARPESGPEMDR</sequence>
<evidence type="ECO:0000256" key="1">
    <source>
        <dbReference type="SAM" id="MobiDB-lite"/>
    </source>
</evidence>
<name>A0ABD5TZN8_9EURY</name>
<gene>
    <name evidence="2" type="ORF">ACFQEV_13955</name>
</gene>
<organism evidence="2 3">
    <name type="scientific">Halopelagius fulvigenes</name>
    <dbReference type="NCBI Taxonomy" id="1198324"/>
    <lineage>
        <taxon>Archaea</taxon>
        <taxon>Methanobacteriati</taxon>
        <taxon>Methanobacteriota</taxon>
        <taxon>Stenosarchaea group</taxon>
        <taxon>Halobacteria</taxon>
        <taxon>Halobacteriales</taxon>
        <taxon>Haloferacaceae</taxon>
    </lineage>
</organism>
<evidence type="ECO:0000313" key="2">
    <source>
        <dbReference type="EMBL" id="MFC6826088.1"/>
    </source>
</evidence>
<feature type="region of interest" description="Disordered" evidence="1">
    <location>
        <begin position="62"/>
        <end position="81"/>
    </location>
</feature>
<dbReference type="AlphaFoldDB" id="A0ABD5TZN8"/>
<dbReference type="RefSeq" id="WP_379697161.1">
    <property type="nucleotide sequence ID" value="NZ_JBHSXH010000015.1"/>
</dbReference>
<dbReference type="SUPFAM" id="SSF52266">
    <property type="entry name" value="SGNH hydrolase"/>
    <property type="match status" value="1"/>
</dbReference>
<keyword evidence="3" id="KW-1185">Reference proteome</keyword>
<protein>
    <recommendedName>
        <fullName evidence="4">SGNH/GDSL hydrolase family protein</fullName>
    </recommendedName>
</protein>
<reference evidence="2 3" key="1">
    <citation type="journal article" date="2019" name="Int. J. Syst. Evol. Microbiol.">
        <title>The Global Catalogue of Microorganisms (GCM) 10K type strain sequencing project: providing services to taxonomists for standard genome sequencing and annotation.</title>
        <authorList>
            <consortium name="The Broad Institute Genomics Platform"/>
            <consortium name="The Broad Institute Genome Sequencing Center for Infectious Disease"/>
            <person name="Wu L."/>
            <person name="Ma J."/>
        </authorList>
    </citation>
    <scope>NUCLEOTIDE SEQUENCE [LARGE SCALE GENOMIC DNA]</scope>
    <source>
        <strain evidence="2 3">YIM 94188</strain>
    </source>
</reference>
<dbReference type="EMBL" id="JBHSXH010000015">
    <property type="protein sequence ID" value="MFC6826088.1"/>
    <property type="molecule type" value="Genomic_DNA"/>
</dbReference>
<evidence type="ECO:0008006" key="4">
    <source>
        <dbReference type="Google" id="ProtNLM"/>
    </source>
</evidence>